<dbReference type="EMBL" id="CM026427">
    <property type="protein sequence ID" value="KAG0568264.1"/>
    <property type="molecule type" value="Genomic_DNA"/>
</dbReference>
<comment type="caution">
    <text evidence="2">The sequence shown here is derived from an EMBL/GenBank/DDBJ whole genome shotgun (WGS) entry which is preliminary data.</text>
</comment>
<evidence type="ECO:0000313" key="2">
    <source>
        <dbReference type="EMBL" id="KAG0568264.1"/>
    </source>
</evidence>
<protein>
    <submittedName>
        <fullName evidence="2">Uncharacterized protein</fullName>
    </submittedName>
</protein>
<sequence length="198" mass="21123">MPQPLCTCWDHPLPPFVLNTYPPPPSLLSYLPPTPGPRTQAQHHSQPHTTQPPTPSYKRPCPALPLTHTTTNAKTAPAPPPPPLPPSPSPGSPGAPKSAATTTPPPAASARAPNSDIPGRDQPNLHNSLAVSRHGLARRTLAQVRTPDHPRQRWRCDPLQGGSFVVGNWSRSNLRAFQSVAPQGDGNVTAVKRAVFAK</sequence>
<feature type="compositionally biased region" description="Pro residues" evidence="1">
    <location>
        <begin position="77"/>
        <end position="93"/>
    </location>
</feature>
<reference evidence="2 3" key="1">
    <citation type="submission" date="2020-06" db="EMBL/GenBank/DDBJ databases">
        <title>WGS assembly of Ceratodon purpureus strain R40.</title>
        <authorList>
            <person name="Carey S.B."/>
            <person name="Jenkins J."/>
            <person name="Shu S."/>
            <person name="Lovell J.T."/>
            <person name="Sreedasyam A."/>
            <person name="Maumus F."/>
            <person name="Tiley G.P."/>
            <person name="Fernandez-Pozo N."/>
            <person name="Barry K."/>
            <person name="Chen C."/>
            <person name="Wang M."/>
            <person name="Lipzen A."/>
            <person name="Daum C."/>
            <person name="Saski C.A."/>
            <person name="Payton A.C."/>
            <person name="Mcbreen J.C."/>
            <person name="Conrad R.E."/>
            <person name="Kollar L.M."/>
            <person name="Olsson S."/>
            <person name="Huttunen S."/>
            <person name="Landis J.B."/>
            <person name="Wickett N.J."/>
            <person name="Johnson M.G."/>
            <person name="Rensing S.A."/>
            <person name="Grimwood J."/>
            <person name="Schmutz J."/>
            <person name="Mcdaniel S.F."/>
        </authorList>
    </citation>
    <scope>NUCLEOTIDE SEQUENCE [LARGE SCALE GENOMIC DNA]</scope>
    <source>
        <strain evidence="2 3">R40</strain>
    </source>
</reference>
<evidence type="ECO:0000256" key="1">
    <source>
        <dbReference type="SAM" id="MobiDB-lite"/>
    </source>
</evidence>
<feature type="compositionally biased region" description="Low complexity" evidence="1">
    <location>
        <begin position="94"/>
        <end position="113"/>
    </location>
</feature>
<dbReference type="Proteomes" id="UP000822688">
    <property type="component" value="Chromosome 6"/>
</dbReference>
<gene>
    <name evidence="2" type="ORF">KC19_6G007400</name>
</gene>
<evidence type="ECO:0000313" key="3">
    <source>
        <dbReference type="Proteomes" id="UP000822688"/>
    </source>
</evidence>
<feature type="compositionally biased region" description="Low complexity" evidence="1">
    <location>
        <begin position="65"/>
        <end position="76"/>
    </location>
</feature>
<organism evidence="2 3">
    <name type="scientific">Ceratodon purpureus</name>
    <name type="common">Fire moss</name>
    <name type="synonym">Dicranum purpureum</name>
    <dbReference type="NCBI Taxonomy" id="3225"/>
    <lineage>
        <taxon>Eukaryota</taxon>
        <taxon>Viridiplantae</taxon>
        <taxon>Streptophyta</taxon>
        <taxon>Embryophyta</taxon>
        <taxon>Bryophyta</taxon>
        <taxon>Bryophytina</taxon>
        <taxon>Bryopsida</taxon>
        <taxon>Dicranidae</taxon>
        <taxon>Pseudoditrichales</taxon>
        <taxon>Ditrichaceae</taxon>
        <taxon>Ceratodon</taxon>
    </lineage>
</organism>
<name>A0A8T0HD78_CERPU</name>
<proteinExistence type="predicted"/>
<accession>A0A8T0HD78</accession>
<dbReference type="AlphaFoldDB" id="A0A8T0HD78"/>
<keyword evidence="3" id="KW-1185">Reference proteome</keyword>
<feature type="region of interest" description="Disordered" evidence="1">
    <location>
        <begin position="28"/>
        <end position="126"/>
    </location>
</feature>
<feature type="compositionally biased region" description="Low complexity" evidence="1">
    <location>
        <begin position="39"/>
        <end position="49"/>
    </location>
</feature>